<proteinExistence type="predicted"/>
<dbReference type="PANTHER" id="PTHR47199:SF2">
    <property type="entry name" value="PHOTOSYSTEM II STABILITY_ASSEMBLY FACTOR HCF136, CHLOROPLASTIC"/>
    <property type="match status" value="1"/>
</dbReference>
<protein>
    <recommendedName>
        <fullName evidence="4">Sortilin N-terminal domain-containing protein</fullName>
    </recommendedName>
</protein>
<dbReference type="InterPro" id="IPR036278">
    <property type="entry name" value="Sialidase_sf"/>
</dbReference>
<sequence length="438" mass="48049">MRACLLDERGGNHLRSQWIKIAQTVLLSIGIAALLAACTDSGEPPVAEPPQEQEDNGNMGQTLTVVPPANSTQAADTAKYQIQTRLTDFQLLNGNGGLAWGVTRNALRLYYTQDQGSTWINISPSENVQFPANPQYGQSIYFVDSTHGWIVREGMGGTDTMVLRTNNGGASWSLSSLSKTDKVTAITFVSPEKGWILTTVDTSIGKQDKKLYLTEDGGITWNQMTSSDEDGKPASAEIPTRGYSTGMTFSDSDHGFLTALEFGTPKLYVTADGGQHWKVGPSFFDRNKFNGCGNFNISSPQFFGREAKTAWMSISCSQGESTKFNGFFTTNGGESWQLSTFSLNKQTGINRGLTPTFLNSLEGWVMQKGKTYYTKDAGKTWKALPVSEVLENILKEYPEIVKLQMVSSKLGWILVENTDAKRSLLLQTVDGGVRWKVL</sequence>
<evidence type="ECO:0000313" key="2">
    <source>
        <dbReference type="EMBL" id="RAW12718.1"/>
    </source>
</evidence>
<dbReference type="Proteomes" id="UP000250642">
    <property type="component" value="Unassembled WGS sequence"/>
</dbReference>
<dbReference type="AlphaFoldDB" id="A0A329QPV8"/>
<gene>
    <name evidence="2" type="ORF">DC345_20730</name>
</gene>
<feature type="region of interest" description="Disordered" evidence="1">
    <location>
        <begin position="40"/>
        <end position="66"/>
    </location>
</feature>
<accession>A0A329QPV8</accession>
<dbReference type="CDD" id="cd15482">
    <property type="entry name" value="Sialidase_non-viral"/>
    <property type="match status" value="1"/>
</dbReference>
<dbReference type="InterPro" id="IPR002860">
    <property type="entry name" value="BNR_rpt"/>
</dbReference>
<feature type="compositionally biased region" description="Polar residues" evidence="1">
    <location>
        <begin position="56"/>
        <end position="66"/>
    </location>
</feature>
<dbReference type="EMBL" id="QEVW01000014">
    <property type="protein sequence ID" value="RAW12718.1"/>
    <property type="molecule type" value="Genomic_DNA"/>
</dbReference>
<dbReference type="SUPFAM" id="SSF50939">
    <property type="entry name" value="Sialidases"/>
    <property type="match status" value="1"/>
</dbReference>
<organism evidence="2 3">
    <name type="scientific">Paenibacillus taichungensis</name>
    <dbReference type="NCBI Taxonomy" id="484184"/>
    <lineage>
        <taxon>Bacteria</taxon>
        <taxon>Bacillati</taxon>
        <taxon>Bacillota</taxon>
        <taxon>Bacilli</taxon>
        <taxon>Bacillales</taxon>
        <taxon>Paenibacillaceae</taxon>
        <taxon>Paenibacillus</taxon>
    </lineage>
</organism>
<dbReference type="Gene3D" id="2.130.10.10">
    <property type="entry name" value="YVTN repeat-like/Quinoprotein amine dehydrogenase"/>
    <property type="match status" value="2"/>
</dbReference>
<evidence type="ECO:0008006" key="4">
    <source>
        <dbReference type="Google" id="ProtNLM"/>
    </source>
</evidence>
<evidence type="ECO:0000256" key="1">
    <source>
        <dbReference type="SAM" id="MobiDB-lite"/>
    </source>
</evidence>
<reference evidence="2 3" key="1">
    <citation type="submission" date="2018-04" db="EMBL/GenBank/DDBJ databases">
        <title>Paenibacillus taichungensis Genome sequencing and assembly.</title>
        <authorList>
            <person name="Xu J."/>
            <person name="Rensing C."/>
            <person name="Mazhar H.S."/>
        </authorList>
    </citation>
    <scope>NUCLEOTIDE SEQUENCE [LARGE SCALE GENOMIC DNA]</scope>
    <source>
        <strain evidence="2 3">NC1</strain>
    </source>
</reference>
<dbReference type="SUPFAM" id="SSF110296">
    <property type="entry name" value="Oligoxyloglucan reducing end-specific cellobiohydrolase"/>
    <property type="match status" value="1"/>
</dbReference>
<dbReference type="Pfam" id="PF02012">
    <property type="entry name" value="BNR"/>
    <property type="match status" value="1"/>
</dbReference>
<evidence type="ECO:0000313" key="3">
    <source>
        <dbReference type="Proteomes" id="UP000250642"/>
    </source>
</evidence>
<dbReference type="InterPro" id="IPR015943">
    <property type="entry name" value="WD40/YVTN_repeat-like_dom_sf"/>
</dbReference>
<dbReference type="PANTHER" id="PTHR47199">
    <property type="entry name" value="PHOTOSYSTEM II STABILITY/ASSEMBLY FACTOR HCF136, CHLOROPLASTIC"/>
    <property type="match status" value="1"/>
</dbReference>
<comment type="caution">
    <text evidence="2">The sequence shown here is derived from an EMBL/GenBank/DDBJ whole genome shotgun (WGS) entry which is preliminary data.</text>
</comment>
<name>A0A329QPV8_9BACL</name>